<evidence type="ECO:0000313" key="2">
    <source>
        <dbReference type="Proteomes" id="UP000235672"/>
    </source>
</evidence>
<accession>A0A2J6Q0K8</accession>
<sequence length="76" mass="8667">MNWRTRWIQLSAKSEGCALSVFVQSTLPFPPVYETPSAHLYSCDHRMCARTHRDIHISSVYSYILSILQGLQASIP</sequence>
<reference evidence="1 2" key="1">
    <citation type="submission" date="2016-05" db="EMBL/GenBank/DDBJ databases">
        <title>A degradative enzymes factory behind the ericoid mycorrhizal symbiosis.</title>
        <authorList>
            <consortium name="DOE Joint Genome Institute"/>
            <person name="Martino E."/>
            <person name="Morin E."/>
            <person name="Grelet G."/>
            <person name="Kuo A."/>
            <person name="Kohler A."/>
            <person name="Daghino S."/>
            <person name="Barry K."/>
            <person name="Choi C."/>
            <person name="Cichocki N."/>
            <person name="Clum A."/>
            <person name="Copeland A."/>
            <person name="Hainaut M."/>
            <person name="Haridas S."/>
            <person name="Labutti K."/>
            <person name="Lindquist E."/>
            <person name="Lipzen A."/>
            <person name="Khouja H.-R."/>
            <person name="Murat C."/>
            <person name="Ohm R."/>
            <person name="Olson A."/>
            <person name="Spatafora J."/>
            <person name="Veneault-Fourrey C."/>
            <person name="Henrissat B."/>
            <person name="Grigoriev I."/>
            <person name="Martin F."/>
            <person name="Perotto S."/>
        </authorList>
    </citation>
    <scope>NUCLEOTIDE SEQUENCE [LARGE SCALE GENOMIC DNA]</scope>
    <source>
        <strain evidence="1 2">UAMH 7357</strain>
    </source>
</reference>
<dbReference type="EMBL" id="KZ613487">
    <property type="protein sequence ID" value="PMD19821.1"/>
    <property type="molecule type" value="Genomic_DNA"/>
</dbReference>
<protein>
    <submittedName>
        <fullName evidence="1">Uncharacterized protein</fullName>
    </submittedName>
</protein>
<dbReference type="Proteomes" id="UP000235672">
    <property type="component" value="Unassembled WGS sequence"/>
</dbReference>
<organism evidence="1 2">
    <name type="scientific">Hyaloscypha hepaticicola</name>
    <dbReference type="NCBI Taxonomy" id="2082293"/>
    <lineage>
        <taxon>Eukaryota</taxon>
        <taxon>Fungi</taxon>
        <taxon>Dikarya</taxon>
        <taxon>Ascomycota</taxon>
        <taxon>Pezizomycotina</taxon>
        <taxon>Leotiomycetes</taxon>
        <taxon>Helotiales</taxon>
        <taxon>Hyaloscyphaceae</taxon>
        <taxon>Hyaloscypha</taxon>
    </lineage>
</organism>
<gene>
    <name evidence="1" type="ORF">NA56DRAFT_188578</name>
</gene>
<dbReference type="AlphaFoldDB" id="A0A2J6Q0K8"/>
<proteinExistence type="predicted"/>
<evidence type="ECO:0000313" key="1">
    <source>
        <dbReference type="EMBL" id="PMD19821.1"/>
    </source>
</evidence>
<keyword evidence="2" id="KW-1185">Reference proteome</keyword>
<name>A0A2J6Q0K8_9HELO</name>